<dbReference type="PANTHER" id="PTHR31072">
    <property type="entry name" value="TRANSCRIPTION FACTOR TCP4-RELATED"/>
    <property type="match status" value="1"/>
</dbReference>
<organism evidence="10">
    <name type="scientific">Berkheya purpurea</name>
    <dbReference type="NCBI Taxonomy" id="496620"/>
    <lineage>
        <taxon>Eukaryota</taxon>
        <taxon>Viridiplantae</taxon>
        <taxon>Streptophyta</taxon>
        <taxon>Embryophyta</taxon>
        <taxon>Tracheophyta</taxon>
        <taxon>Spermatophyta</taxon>
        <taxon>Magnoliopsida</taxon>
        <taxon>eudicotyledons</taxon>
        <taxon>Gunneridae</taxon>
        <taxon>Pentapetalae</taxon>
        <taxon>asterids</taxon>
        <taxon>campanulids</taxon>
        <taxon>Asterales</taxon>
        <taxon>Asteraceae</taxon>
        <taxon>Vernonioideae</taxon>
        <taxon>Arctotideae</taxon>
        <taxon>Gorteriinae</taxon>
        <taxon>Berkheya</taxon>
    </lineage>
</organism>
<evidence type="ECO:0000256" key="7">
    <source>
        <dbReference type="SAM" id="MobiDB-lite"/>
    </source>
</evidence>
<comment type="subcellular location">
    <subcellularLocation>
        <location evidence="1">Nucleus</location>
    </subcellularLocation>
</comment>
<reference evidence="10" key="1">
    <citation type="journal article" date="2018" name="Front. Plant Sci.">
        <title>Patterning the Asteraceae Capitulum: Duplications and Differential Expression of the Flower Symmetry CYC2-Like Genes.</title>
        <authorList>
            <person name="Chen J."/>
            <person name="Shen C.Z."/>
            <person name="Guo Y.P."/>
            <person name="Rao G.Y."/>
        </authorList>
    </citation>
    <scope>NUCLEOTIDE SEQUENCE</scope>
</reference>
<evidence type="ECO:0000259" key="9">
    <source>
        <dbReference type="PROSITE" id="PS51370"/>
    </source>
</evidence>
<keyword evidence="4" id="KW-0238">DNA-binding</keyword>
<feature type="compositionally biased region" description="Basic residues" evidence="7">
    <location>
        <begin position="231"/>
        <end position="240"/>
    </location>
</feature>
<evidence type="ECO:0000256" key="4">
    <source>
        <dbReference type="ARBA" id="ARBA00023125"/>
    </source>
</evidence>
<feature type="domain" description="R" evidence="9">
    <location>
        <begin position="246"/>
        <end position="263"/>
    </location>
</feature>
<proteinExistence type="predicted"/>
<dbReference type="PROSITE" id="PS51370">
    <property type="entry name" value="R"/>
    <property type="match status" value="1"/>
</dbReference>
<keyword evidence="5" id="KW-0804">Transcription</keyword>
<accession>A0A346D3J5</accession>
<feature type="domain" description="TCP" evidence="8">
    <location>
        <begin position="126"/>
        <end position="184"/>
    </location>
</feature>
<evidence type="ECO:0000256" key="5">
    <source>
        <dbReference type="ARBA" id="ARBA00023163"/>
    </source>
</evidence>
<name>A0A346D3J5_9ASTR</name>
<feature type="compositionally biased region" description="Basic and acidic residues" evidence="7">
    <location>
        <begin position="250"/>
        <end position="281"/>
    </location>
</feature>
<keyword evidence="3" id="KW-0805">Transcription regulation</keyword>
<dbReference type="EMBL" id="MG593428">
    <property type="protein sequence ID" value="AXM05013.1"/>
    <property type="molecule type" value="Genomic_DNA"/>
</dbReference>
<dbReference type="AlphaFoldDB" id="A0A346D3J5"/>
<dbReference type="InterPro" id="IPR005333">
    <property type="entry name" value="Transcription_factor_TCP"/>
</dbReference>
<evidence type="ECO:0000256" key="3">
    <source>
        <dbReference type="ARBA" id="ARBA00023015"/>
    </source>
</evidence>
<dbReference type="GO" id="GO:0003700">
    <property type="term" value="F:DNA-binding transcription factor activity"/>
    <property type="evidence" value="ECO:0007669"/>
    <property type="project" value="InterPro"/>
</dbReference>
<sequence>MDSAKPLDQGEEVFIFKVASIALLESMDPFHQLPSSIHVFPPSSSFFDLEKDGVYFNHHNPNNQFVTGDCFFHAYNNLAPPPVVTDNIMVRQHQLGKGSGLQYCDDNNHLLESVIYPSRKKVANTKKDGHSKINTAQGPRDRRVRLSIEVAQKFFYLQDLLGFDKASKTLDWLFTKSQTAIKELVEEMKHCSSSSATDQCEVVFQETIKRGTDEEDKGQKKKSAPKYVEGKRKKMTRKYKSGVDVNQSRAEARARARERTKEKLHNKKLDDESKKVPDDCYRPISPSNLTLQSSFWSQIDSQNDYNDRTGESIMEPKNSTPSSVLYGYQHNLVASNDLSSQTKYTSFLNLQ</sequence>
<dbReference type="GO" id="GO:2000032">
    <property type="term" value="P:regulation of secondary shoot formation"/>
    <property type="evidence" value="ECO:0007669"/>
    <property type="project" value="TreeGrafter"/>
</dbReference>
<feature type="region of interest" description="Disordered" evidence="7">
    <location>
        <begin position="212"/>
        <end position="281"/>
    </location>
</feature>
<dbReference type="PANTHER" id="PTHR31072:SF224">
    <property type="entry name" value="TRANSCRIPTION FACTOR TCP1"/>
    <property type="match status" value="1"/>
</dbReference>
<evidence type="ECO:0000256" key="6">
    <source>
        <dbReference type="ARBA" id="ARBA00023242"/>
    </source>
</evidence>
<dbReference type="PROSITE" id="PS51369">
    <property type="entry name" value="TCP"/>
    <property type="match status" value="1"/>
</dbReference>
<dbReference type="GO" id="GO:0043565">
    <property type="term" value="F:sequence-specific DNA binding"/>
    <property type="evidence" value="ECO:0007669"/>
    <property type="project" value="TreeGrafter"/>
</dbReference>
<evidence type="ECO:0000256" key="2">
    <source>
        <dbReference type="ARBA" id="ARBA00022473"/>
    </source>
</evidence>
<evidence type="ECO:0000256" key="1">
    <source>
        <dbReference type="ARBA" id="ARBA00004123"/>
    </source>
</evidence>
<dbReference type="Pfam" id="PF03634">
    <property type="entry name" value="TCP"/>
    <property type="match status" value="1"/>
</dbReference>
<dbReference type="GO" id="GO:0005634">
    <property type="term" value="C:nucleus"/>
    <property type="evidence" value="ECO:0007669"/>
    <property type="project" value="UniProtKB-SubCell"/>
</dbReference>
<evidence type="ECO:0000313" key="10">
    <source>
        <dbReference type="EMBL" id="AXM05013.1"/>
    </source>
</evidence>
<keyword evidence="6" id="KW-0539">Nucleus</keyword>
<dbReference type="InterPro" id="IPR017888">
    <property type="entry name" value="CYC/TB1_R_domain"/>
</dbReference>
<protein>
    <submittedName>
        <fullName evidence="10">Cycloidea-like protein</fullName>
    </submittedName>
</protein>
<dbReference type="InterPro" id="IPR017887">
    <property type="entry name" value="TF_TCP_subgr"/>
</dbReference>
<keyword evidence="2" id="KW-0217">Developmental protein</keyword>
<evidence type="ECO:0000259" key="8">
    <source>
        <dbReference type="PROSITE" id="PS51369"/>
    </source>
</evidence>